<dbReference type="GO" id="GO:0016746">
    <property type="term" value="F:acyltransferase activity"/>
    <property type="evidence" value="ECO:0007669"/>
    <property type="project" value="UniProtKB-KW"/>
</dbReference>
<keyword evidence="2" id="KW-0378">Hydrolase</keyword>
<dbReference type="PANTHER" id="PTHR37017:SF11">
    <property type="entry name" value="ESTERASE_LIPASE_THIOESTERASE DOMAIN-CONTAINING PROTEIN"/>
    <property type="match status" value="1"/>
</dbReference>
<dbReference type="STRING" id="472175.EL18_02342"/>
<dbReference type="Gene3D" id="3.40.50.1820">
    <property type="entry name" value="alpha/beta hydrolase"/>
    <property type="match status" value="1"/>
</dbReference>
<evidence type="ECO:0000313" key="2">
    <source>
        <dbReference type="EMBL" id="KFB11294.1"/>
    </source>
</evidence>
<keyword evidence="2" id="KW-0808">Transferase</keyword>
<name>A0A084UEA8_9HYPH</name>
<dbReference type="EMBL" id="JMQM01000001">
    <property type="protein sequence ID" value="KFB11294.1"/>
    <property type="molecule type" value="Genomic_DNA"/>
</dbReference>
<dbReference type="GO" id="GO:0016787">
    <property type="term" value="F:hydrolase activity"/>
    <property type="evidence" value="ECO:0007669"/>
    <property type="project" value="UniProtKB-KW"/>
</dbReference>
<protein>
    <submittedName>
        <fullName evidence="2">Putative hydrolase or acyltransferase of alpha/beta superfamily</fullName>
    </submittedName>
</protein>
<keyword evidence="2" id="KW-0012">Acyltransferase</keyword>
<organism evidence="2 3">
    <name type="scientific">Nitratireductor basaltis</name>
    <dbReference type="NCBI Taxonomy" id="472175"/>
    <lineage>
        <taxon>Bacteria</taxon>
        <taxon>Pseudomonadati</taxon>
        <taxon>Pseudomonadota</taxon>
        <taxon>Alphaproteobacteria</taxon>
        <taxon>Hyphomicrobiales</taxon>
        <taxon>Phyllobacteriaceae</taxon>
        <taxon>Nitratireductor</taxon>
    </lineage>
</organism>
<feature type="domain" description="AB hydrolase-1" evidence="1">
    <location>
        <begin position="30"/>
        <end position="241"/>
    </location>
</feature>
<evidence type="ECO:0000259" key="1">
    <source>
        <dbReference type="Pfam" id="PF12697"/>
    </source>
</evidence>
<dbReference type="Proteomes" id="UP000053675">
    <property type="component" value="Unassembled WGS sequence"/>
</dbReference>
<evidence type="ECO:0000313" key="3">
    <source>
        <dbReference type="Proteomes" id="UP000053675"/>
    </source>
</evidence>
<comment type="caution">
    <text evidence="2">The sequence shown here is derived from an EMBL/GenBank/DDBJ whole genome shotgun (WGS) entry which is preliminary data.</text>
</comment>
<dbReference type="PANTHER" id="PTHR37017">
    <property type="entry name" value="AB HYDROLASE-1 DOMAIN-CONTAINING PROTEIN-RELATED"/>
    <property type="match status" value="1"/>
</dbReference>
<dbReference type="SUPFAM" id="SSF53474">
    <property type="entry name" value="alpha/beta-Hydrolases"/>
    <property type="match status" value="1"/>
</dbReference>
<sequence>MLSLKPKATLIWMLLLHALLAVPHASAMTVVLVPGLGMEGGLWRNVSERLKAEGIESRIVQLPFTSMKDDLAATRRVTETVEGPHVLVGHSYGGMLISQAAKEGATKALIYVAAFQPEEGESLAELNAKFPPVMSADPLIISEDGHFTLKQEVWMRDVANGLAAEEAAYWERAQAAANIGIFSETAEVAGWKQLPVWSVIATEDRTVSPDLQRFMSKRSDAQVVEVGGGHLLPLTHAAEITDVIVKAVDTLD</sequence>
<dbReference type="RefSeq" id="WP_051914062.1">
    <property type="nucleotide sequence ID" value="NZ_JMQM01000001.1"/>
</dbReference>
<gene>
    <name evidence="2" type="ORF">EL18_02342</name>
</gene>
<reference evidence="2 3" key="1">
    <citation type="submission" date="2014-05" db="EMBL/GenBank/DDBJ databases">
        <title>Draft Genome Sequence of Nitratireductor basaltis Strain UMTGB225, A Marine Bacterium Isolated from Green Barrel Tunicate.</title>
        <authorList>
            <person name="Gan H.Y."/>
        </authorList>
    </citation>
    <scope>NUCLEOTIDE SEQUENCE [LARGE SCALE GENOMIC DNA]</scope>
    <source>
        <strain evidence="2 3">UMTGB225</strain>
    </source>
</reference>
<dbReference type="InterPro" id="IPR029058">
    <property type="entry name" value="AB_hydrolase_fold"/>
</dbReference>
<dbReference type="AlphaFoldDB" id="A0A084UEA8"/>
<dbReference type="PATRIC" id="fig|472175.3.peg.2331"/>
<dbReference type="InterPro" id="IPR000073">
    <property type="entry name" value="AB_hydrolase_1"/>
</dbReference>
<keyword evidence="3" id="KW-1185">Reference proteome</keyword>
<dbReference type="InterPro" id="IPR052897">
    <property type="entry name" value="Sec-Metab_Biosynth_Hydrolase"/>
</dbReference>
<dbReference type="OrthoDB" id="9814966at2"/>
<dbReference type="eggNOG" id="COG1075">
    <property type="taxonomic scope" value="Bacteria"/>
</dbReference>
<proteinExistence type="predicted"/>
<dbReference type="Pfam" id="PF12697">
    <property type="entry name" value="Abhydrolase_6"/>
    <property type="match status" value="1"/>
</dbReference>
<accession>A0A084UEA8</accession>